<dbReference type="RefSeq" id="WP_202007120.1">
    <property type="nucleotide sequence ID" value="NZ_JAERRB010000001.1"/>
</dbReference>
<dbReference type="InterPro" id="IPR006015">
    <property type="entry name" value="Universal_stress_UspA"/>
</dbReference>
<dbReference type="PANTHER" id="PTHR46268:SF6">
    <property type="entry name" value="UNIVERSAL STRESS PROTEIN UP12"/>
    <property type="match status" value="1"/>
</dbReference>
<feature type="domain" description="UspA" evidence="2">
    <location>
        <begin position="1"/>
        <end position="148"/>
    </location>
</feature>
<proteinExistence type="inferred from homology"/>
<dbReference type="Pfam" id="PF00582">
    <property type="entry name" value="Usp"/>
    <property type="match status" value="2"/>
</dbReference>
<evidence type="ECO:0000313" key="3">
    <source>
        <dbReference type="EMBL" id="MBL0740097.1"/>
    </source>
</evidence>
<protein>
    <submittedName>
        <fullName evidence="3">Universal stress protein</fullName>
    </submittedName>
</protein>
<name>A0ABS1KLI2_9BACT</name>
<sequence>MKKILVPTDFSKPAQIAAGVAADIAKKSGAELTFLHVVEEAIGNSMNVEGQVDVDGDWEEKIFTLKLIEKAKKQMAKLVEDPKFEGVRVKQALRVGNAFHGMNSIITDKKVDLIVMGTAGHSDLEQMIIGSNTEKVIRQSNCPVLTVHEKPISKNFKDIVYATSMEKDEEIFSRIVRTTQRIYDSTVHLVRINTPGNFQRDVVVKKYMEDFAKKLQLKNYTINVFNDVSEEEGIVYFADSINADLIAMATHGRTGFAHVLAGSIAEDVVSHSRRPVLTFVTKRRKK</sequence>
<dbReference type="InterPro" id="IPR014729">
    <property type="entry name" value="Rossmann-like_a/b/a_fold"/>
</dbReference>
<organism evidence="3 4">
    <name type="scientific">Chryseolinea lacunae</name>
    <dbReference type="NCBI Taxonomy" id="2801331"/>
    <lineage>
        <taxon>Bacteria</taxon>
        <taxon>Pseudomonadati</taxon>
        <taxon>Bacteroidota</taxon>
        <taxon>Cytophagia</taxon>
        <taxon>Cytophagales</taxon>
        <taxon>Fulvivirgaceae</taxon>
        <taxon>Chryseolinea</taxon>
    </lineage>
</organism>
<accession>A0ABS1KLI2</accession>
<evidence type="ECO:0000259" key="2">
    <source>
        <dbReference type="Pfam" id="PF00582"/>
    </source>
</evidence>
<dbReference type="PRINTS" id="PR01438">
    <property type="entry name" value="UNVRSLSTRESS"/>
</dbReference>
<comment type="similarity">
    <text evidence="1">Belongs to the universal stress protein A family.</text>
</comment>
<keyword evidence="4" id="KW-1185">Reference proteome</keyword>
<dbReference type="Gene3D" id="3.40.50.620">
    <property type="entry name" value="HUPs"/>
    <property type="match status" value="2"/>
</dbReference>
<feature type="domain" description="UspA" evidence="2">
    <location>
        <begin position="156"/>
        <end position="277"/>
    </location>
</feature>
<dbReference type="EMBL" id="JAERRB010000001">
    <property type="protein sequence ID" value="MBL0740097.1"/>
    <property type="molecule type" value="Genomic_DNA"/>
</dbReference>
<gene>
    <name evidence="3" type="ORF">JI741_02650</name>
</gene>
<dbReference type="PANTHER" id="PTHR46268">
    <property type="entry name" value="STRESS RESPONSE PROTEIN NHAX"/>
    <property type="match status" value="1"/>
</dbReference>
<evidence type="ECO:0000256" key="1">
    <source>
        <dbReference type="ARBA" id="ARBA00008791"/>
    </source>
</evidence>
<dbReference type="InterPro" id="IPR006016">
    <property type="entry name" value="UspA"/>
</dbReference>
<evidence type="ECO:0000313" key="4">
    <source>
        <dbReference type="Proteomes" id="UP000613030"/>
    </source>
</evidence>
<comment type="caution">
    <text evidence="3">The sequence shown here is derived from an EMBL/GenBank/DDBJ whole genome shotgun (WGS) entry which is preliminary data.</text>
</comment>
<dbReference type="SUPFAM" id="SSF52402">
    <property type="entry name" value="Adenine nucleotide alpha hydrolases-like"/>
    <property type="match status" value="2"/>
</dbReference>
<dbReference type="Proteomes" id="UP000613030">
    <property type="component" value="Unassembled WGS sequence"/>
</dbReference>
<reference evidence="3 4" key="1">
    <citation type="submission" date="2021-01" db="EMBL/GenBank/DDBJ databases">
        <title>Chryseolinea sp. Jin1 Genome sequencing and assembly.</title>
        <authorList>
            <person name="Kim I."/>
        </authorList>
    </citation>
    <scope>NUCLEOTIDE SEQUENCE [LARGE SCALE GENOMIC DNA]</scope>
    <source>
        <strain evidence="3 4">Jin1</strain>
    </source>
</reference>
<dbReference type="CDD" id="cd00293">
    <property type="entry name" value="USP-like"/>
    <property type="match status" value="2"/>
</dbReference>